<organism evidence="1 2">
    <name type="scientific">Streptomyces prasinopilosus</name>
    <dbReference type="NCBI Taxonomy" id="67344"/>
    <lineage>
        <taxon>Bacteria</taxon>
        <taxon>Bacillati</taxon>
        <taxon>Actinomycetota</taxon>
        <taxon>Actinomycetes</taxon>
        <taxon>Kitasatosporales</taxon>
        <taxon>Streptomycetaceae</taxon>
        <taxon>Streptomyces</taxon>
    </lineage>
</organism>
<dbReference type="RefSeq" id="WP_244904714.1">
    <property type="nucleotide sequence ID" value="NZ_FMZK01000002.1"/>
</dbReference>
<evidence type="ECO:0000313" key="1">
    <source>
        <dbReference type="EMBL" id="SDC39793.1"/>
    </source>
</evidence>
<proteinExistence type="predicted"/>
<keyword evidence="2" id="KW-1185">Reference proteome</keyword>
<dbReference type="AlphaFoldDB" id="A0A1G6L9J6"/>
<name>A0A1G6L9J6_9ACTN</name>
<sequence>MPENHTGYRISVVDEDPLRARKDARELLAALAVADSTARLDLPAPGSLTGSFDQGGPSAETVGLLLSAGSFVAALVQVWPARIPQRTIVVKRPDGAVLHVTGKEAREDDTLVERFLVGDGGNGTAAGRAAMTDNDRHALLVGVSTYDSRAYQDLPAVRADLHYMRAVLENTEIGMYNECAVAAEPTRAEMLHAVQPVEVTVRPKPIRLRMQQPRTIRPAPPACADLGVTSPDGRR</sequence>
<evidence type="ECO:0000313" key="2">
    <source>
        <dbReference type="Proteomes" id="UP000182100"/>
    </source>
</evidence>
<dbReference type="STRING" id="67344.SAMN05216505_10212"/>
<reference evidence="2" key="1">
    <citation type="submission" date="2016-10" db="EMBL/GenBank/DDBJ databases">
        <authorList>
            <person name="Varghese N."/>
            <person name="Submissions S."/>
        </authorList>
    </citation>
    <scope>NUCLEOTIDE SEQUENCE [LARGE SCALE GENOMIC DNA]</scope>
    <source>
        <strain evidence="2">CGMCC 4.3504</strain>
    </source>
</reference>
<dbReference type="EMBL" id="FMZK01000002">
    <property type="protein sequence ID" value="SDC39793.1"/>
    <property type="molecule type" value="Genomic_DNA"/>
</dbReference>
<accession>A0A1G6L9J6</accession>
<protein>
    <submittedName>
        <fullName evidence="1">Uncharacterized protein</fullName>
    </submittedName>
</protein>
<dbReference type="Proteomes" id="UP000182100">
    <property type="component" value="Unassembled WGS sequence"/>
</dbReference>
<gene>
    <name evidence="1" type="ORF">SAMN05216505_10212</name>
</gene>